<dbReference type="Gene3D" id="3.40.50.720">
    <property type="entry name" value="NAD(P)-binding Rossmann-like Domain"/>
    <property type="match status" value="1"/>
</dbReference>
<dbReference type="EMBL" id="CP011058">
    <property type="protein sequence ID" value="AJY73610.1"/>
    <property type="molecule type" value="Genomic_DNA"/>
</dbReference>
<dbReference type="PATRIC" id="fig|1126833.4.peg.425"/>
<comment type="similarity">
    <text evidence="1">Belongs to the HesA/MoeB/ThiF family.</text>
</comment>
<dbReference type="FunFam" id="3.40.50.720:FF:000080">
    <property type="entry name" value="Thiazole biosynthesis adenylyltransferase ThiF"/>
    <property type="match status" value="1"/>
</dbReference>
<dbReference type="InterPro" id="IPR000594">
    <property type="entry name" value="ThiF_NAD_FAD-bd"/>
</dbReference>
<evidence type="ECO:0000256" key="2">
    <source>
        <dbReference type="SAM" id="MobiDB-lite"/>
    </source>
</evidence>
<dbReference type="InterPro" id="IPR045886">
    <property type="entry name" value="ThiF/MoeB/HesA"/>
</dbReference>
<dbReference type="PANTHER" id="PTHR10953">
    <property type="entry name" value="UBIQUITIN-ACTIVATING ENZYME E1"/>
    <property type="match status" value="1"/>
</dbReference>
<dbReference type="AlphaFoldDB" id="A0A0D5NEP8"/>
<name>A0A0D5NEP8_9BACL</name>
<gene>
    <name evidence="4" type="ORF">VN24_01930</name>
</gene>
<evidence type="ECO:0000259" key="3">
    <source>
        <dbReference type="Pfam" id="PF00899"/>
    </source>
</evidence>
<protein>
    <recommendedName>
        <fullName evidence="3">THIF-type NAD/FAD binding fold domain-containing protein</fullName>
    </recommendedName>
</protein>
<feature type="region of interest" description="Disordered" evidence="2">
    <location>
        <begin position="269"/>
        <end position="305"/>
    </location>
</feature>
<proteinExistence type="inferred from homology"/>
<accession>A0A0D5NEP8</accession>
<dbReference type="GO" id="GO:0008146">
    <property type="term" value="F:sulfotransferase activity"/>
    <property type="evidence" value="ECO:0007669"/>
    <property type="project" value="TreeGrafter"/>
</dbReference>
<sequence length="399" mass="42912">MRGSNETGPHAAGSGSWRERYSRQIRFAPLGERGQRQLGEARVLIAGCGALGASLAQHMVRSGVGEVRLADRDYVEPSNLQRQTLFDEEDARLMLPKAVAAAQRLARINSGVKIVPHVADLNRHTLPAIAEGVDLVLDGTDNAPTRLLLSDYCFRNGIPFLYGGVTGASGMTASLLPGSTACLRCLIGDEEGGADAETCDTAGVISPAVEFVASQQAAEALKWLGSDAGLRRTWLSADLWNFRIRESQLPPGRHSCPFCGESSAARIDGPRQIKSDRSDVNQPKNEFDGASGAAENPSIGGEADSEFEPSTLLEAVTLCGRDTVQVKLGTSFHLPELHNVLERRGFAVTKNPYLLRAEFPDPDENGNAEKMVIFPDGRILVHGTSDAERARQLCNLLSL</sequence>
<dbReference type="GO" id="GO:0016779">
    <property type="term" value="F:nucleotidyltransferase activity"/>
    <property type="evidence" value="ECO:0007669"/>
    <property type="project" value="TreeGrafter"/>
</dbReference>
<dbReference type="STRING" id="1126833.VN24_01930"/>
<dbReference type="CDD" id="cd00757">
    <property type="entry name" value="ThiF_MoeB_HesA_family"/>
    <property type="match status" value="1"/>
</dbReference>
<evidence type="ECO:0000313" key="5">
    <source>
        <dbReference type="Proteomes" id="UP000032633"/>
    </source>
</evidence>
<dbReference type="KEGG" id="pbj:VN24_01930"/>
<evidence type="ECO:0000313" key="4">
    <source>
        <dbReference type="EMBL" id="AJY73610.1"/>
    </source>
</evidence>
<dbReference type="InterPro" id="IPR035985">
    <property type="entry name" value="Ubiquitin-activating_enz"/>
</dbReference>
<feature type="domain" description="THIF-type NAD/FAD binding fold" evidence="3">
    <location>
        <begin position="21"/>
        <end position="257"/>
    </location>
</feature>
<reference evidence="5" key="2">
    <citation type="submission" date="2015-03" db="EMBL/GenBank/DDBJ databases">
        <title>Genome sequence of Paenibacillus beijingensis strain DSM 24997T.</title>
        <authorList>
            <person name="Kwak Y."/>
            <person name="Shin J.-H."/>
        </authorList>
    </citation>
    <scope>NUCLEOTIDE SEQUENCE [LARGE SCALE GENOMIC DNA]</scope>
    <source>
        <strain evidence="5">DSM 24997</strain>
    </source>
</reference>
<dbReference type="Pfam" id="PF00899">
    <property type="entry name" value="ThiF"/>
    <property type="match status" value="1"/>
</dbReference>
<dbReference type="SUPFAM" id="SSF69572">
    <property type="entry name" value="Activating enzymes of the ubiquitin-like proteins"/>
    <property type="match status" value="1"/>
</dbReference>
<organism evidence="4 5">
    <name type="scientific">Paenibacillus beijingensis</name>
    <dbReference type="NCBI Taxonomy" id="1126833"/>
    <lineage>
        <taxon>Bacteria</taxon>
        <taxon>Bacillati</taxon>
        <taxon>Bacillota</taxon>
        <taxon>Bacilli</taxon>
        <taxon>Bacillales</taxon>
        <taxon>Paenibacillaceae</taxon>
        <taxon>Paenibacillus</taxon>
    </lineage>
</organism>
<dbReference type="Proteomes" id="UP000032633">
    <property type="component" value="Chromosome"/>
</dbReference>
<dbReference type="HOGENOM" id="CLU_013325_10_1_9"/>
<reference evidence="4 5" key="1">
    <citation type="journal article" date="2015" name="J. Biotechnol.">
        <title>Complete genome sequence of Paenibacillus beijingensis 7188(T) (=DSM 24997(T)), a novel rhizobacterium from jujube garden soil.</title>
        <authorList>
            <person name="Kwak Y."/>
            <person name="Shin J.H."/>
        </authorList>
    </citation>
    <scope>NUCLEOTIDE SEQUENCE [LARGE SCALE GENOMIC DNA]</scope>
    <source>
        <strain evidence="4 5">DSM 24997</strain>
    </source>
</reference>
<feature type="compositionally biased region" description="Basic and acidic residues" evidence="2">
    <location>
        <begin position="269"/>
        <end position="279"/>
    </location>
</feature>
<dbReference type="GO" id="GO:0008641">
    <property type="term" value="F:ubiquitin-like modifier activating enzyme activity"/>
    <property type="evidence" value="ECO:0007669"/>
    <property type="project" value="InterPro"/>
</dbReference>
<evidence type="ECO:0000256" key="1">
    <source>
        <dbReference type="ARBA" id="ARBA00009919"/>
    </source>
</evidence>
<dbReference type="GO" id="GO:0005829">
    <property type="term" value="C:cytosol"/>
    <property type="evidence" value="ECO:0007669"/>
    <property type="project" value="TreeGrafter"/>
</dbReference>
<dbReference type="GO" id="GO:0004792">
    <property type="term" value="F:thiosulfate-cyanide sulfurtransferase activity"/>
    <property type="evidence" value="ECO:0007669"/>
    <property type="project" value="TreeGrafter"/>
</dbReference>
<dbReference type="RefSeq" id="WP_045669045.1">
    <property type="nucleotide sequence ID" value="NZ_CP011058.1"/>
</dbReference>
<dbReference type="PANTHER" id="PTHR10953:SF102">
    <property type="entry name" value="ADENYLYLTRANSFERASE AND SULFURTRANSFERASE MOCS3"/>
    <property type="match status" value="1"/>
</dbReference>
<keyword evidence="5" id="KW-1185">Reference proteome</keyword>